<comment type="caution">
    <text evidence="2">The sequence shown here is derived from an EMBL/GenBank/DDBJ whole genome shotgun (WGS) entry which is preliminary data.</text>
</comment>
<evidence type="ECO:0000313" key="2">
    <source>
        <dbReference type="EMBL" id="MFD1480220.1"/>
    </source>
</evidence>
<gene>
    <name evidence="2" type="ORF">ACFQ5P_02810</name>
</gene>
<feature type="signal peptide" evidence="1">
    <location>
        <begin position="1"/>
        <end position="29"/>
    </location>
</feature>
<dbReference type="SUPFAM" id="SSF50199">
    <property type="entry name" value="Staphylococcal nuclease"/>
    <property type="match status" value="1"/>
</dbReference>
<protein>
    <submittedName>
        <fullName evidence="2">Thermonuclease family protein</fullName>
    </submittedName>
</protein>
<organism evidence="2 3">
    <name type="scientific">Paracoccus nototheniae</name>
    <dbReference type="NCBI Taxonomy" id="2489002"/>
    <lineage>
        <taxon>Bacteria</taxon>
        <taxon>Pseudomonadati</taxon>
        <taxon>Pseudomonadota</taxon>
        <taxon>Alphaproteobacteria</taxon>
        <taxon>Rhodobacterales</taxon>
        <taxon>Paracoccaceae</taxon>
        <taxon>Paracoccus</taxon>
    </lineage>
</organism>
<sequence length="145" mass="15340">MISTWRLIRASSLPLGALLLVGTATSARADPCEGRLPGQPGQQFTGTVRYVGDGDSLCVGTSNDPATWIEVRLADFDAPELNAANGRLSKSLLQQVASGQIVACEARRGRSGRVIVFDRVIAVCRVRGRSIGDLLRALHAPEGGN</sequence>
<dbReference type="Proteomes" id="UP001597302">
    <property type="component" value="Unassembled WGS sequence"/>
</dbReference>
<feature type="chain" id="PRO_5046951561" evidence="1">
    <location>
        <begin position="30"/>
        <end position="145"/>
    </location>
</feature>
<dbReference type="Gene3D" id="2.40.50.90">
    <property type="match status" value="1"/>
</dbReference>
<dbReference type="EMBL" id="JBHTOQ010000003">
    <property type="protein sequence ID" value="MFD1480220.1"/>
    <property type="molecule type" value="Genomic_DNA"/>
</dbReference>
<evidence type="ECO:0000256" key="1">
    <source>
        <dbReference type="SAM" id="SignalP"/>
    </source>
</evidence>
<reference evidence="3" key="1">
    <citation type="journal article" date="2019" name="Int. J. Syst. Evol. Microbiol.">
        <title>The Global Catalogue of Microorganisms (GCM) 10K type strain sequencing project: providing services to taxonomists for standard genome sequencing and annotation.</title>
        <authorList>
            <consortium name="The Broad Institute Genomics Platform"/>
            <consortium name="The Broad Institute Genome Sequencing Center for Infectious Disease"/>
            <person name="Wu L."/>
            <person name="Ma J."/>
        </authorList>
    </citation>
    <scope>NUCLEOTIDE SEQUENCE [LARGE SCALE GENOMIC DNA]</scope>
    <source>
        <strain evidence="3">CCM 8875</strain>
    </source>
</reference>
<keyword evidence="3" id="KW-1185">Reference proteome</keyword>
<keyword evidence="1" id="KW-0732">Signal</keyword>
<evidence type="ECO:0000313" key="3">
    <source>
        <dbReference type="Proteomes" id="UP001597302"/>
    </source>
</evidence>
<accession>A0ABW4DVW3</accession>
<dbReference type="InterPro" id="IPR035437">
    <property type="entry name" value="SNase_OB-fold_sf"/>
</dbReference>
<name>A0ABW4DVW3_9RHOB</name>
<proteinExistence type="predicted"/>